<reference evidence="1" key="1">
    <citation type="submission" date="2020-03" db="EMBL/GenBank/DDBJ databases">
        <title>The deep terrestrial virosphere.</title>
        <authorList>
            <person name="Holmfeldt K."/>
            <person name="Nilsson E."/>
            <person name="Simone D."/>
            <person name="Lopez-Fernandez M."/>
            <person name="Wu X."/>
            <person name="de Brujin I."/>
            <person name="Lundin D."/>
            <person name="Andersson A."/>
            <person name="Bertilsson S."/>
            <person name="Dopson M."/>
        </authorList>
    </citation>
    <scope>NUCLEOTIDE SEQUENCE</scope>
    <source>
        <strain evidence="1">MM171B01093</strain>
    </source>
</reference>
<dbReference type="AlphaFoldDB" id="A0A6M3MC54"/>
<name>A0A6M3MC54_9ZZZZ</name>
<organism evidence="1">
    <name type="scientific">viral metagenome</name>
    <dbReference type="NCBI Taxonomy" id="1070528"/>
    <lineage>
        <taxon>unclassified sequences</taxon>
        <taxon>metagenomes</taxon>
        <taxon>organismal metagenomes</taxon>
    </lineage>
</organism>
<dbReference type="Gene3D" id="1.10.10.60">
    <property type="entry name" value="Homeodomain-like"/>
    <property type="match status" value="1"/>
</dbReference>
<sequence>MGRQRSTGKKGCELWDNCLTCPLPVCAYDMPNVNKPALKIRIKAIKLAEDGYTAEQIAEMLGRSLRQIQRYLEGVKFETNNQ</sequence>
<gene>
    <name evidence="1" type="ORF">MM171B01093_0003</name>
</gene>
<accession>A0A6M3MC54</accession>
<evidence type="ECO:0000313" key="1">
    <source>
        <dbReference type="EMBL" id="QJB02669.1"/>
    </source>
</evidence>
<dbReference type="EMBL" id="MT143800">
    <property type="protein sequence ID" value="QJB02669.1"/>
    <property type="molecule type" value="Genomic_DNA"/>
</dbReference>
<proteinExistence type="predicted"/>
<dbReference type="Pfam" id="PF13384">
    <property type="entry name" value="HTH_23"/>
    <property type="match status" value="1"/>
</dbReference>
<protein>
    <submittedName>
        <fullName evidence="1">Putative DNA binding, helix-turn-helix domain containing protein</fullName>
    </submittedName>
</protein>